<feature type="region of interest" description="Disordered" evidence="1">
    <location>
        <begin position="1"/>
        <end position="30"/>
    </location>
</feature>
<dbReference type="GeneID" id="20080834"/>
<dbReference type="InterPro" id="IPR019446">
    <property type="entry name" value="BMT5-like"/>
</dbReference>
<proteinExistence type="predicted"/>
<dbReference type="SUPFAM" id="SSF57667">
    <property type="entry name" value="beta-beta-alpha zinc fingers"/>
    <property type="match status" value="1"/>
</dbReference>
<dbReference type="InterPro" id="IPR013087">
    <property type="entry name" value="Znf_C2H2_type"/>
</dbReference>
<reference evidence="3" key="1">
    <citation type="submission" date="2013-12" db="EMBL/GenBank/DDBJ databases">
        <title>The Genome Sequence of Aphanomyces invadans NJM9701.</title>
        <authorList>
            <consortium name="The Broad Institute Genomics Platform"/>
            <person name="Russ C."/>
            <person name="Tyler B."/>
            <person name="van West P."/>
            <person name="Dieguez-Uribeondo J."/>
            <person name="Young S.K."/>
            <person name="Zeng Q."/>
            <person name="Gargeya S."/>
            <person name="Fitzgerald M."/>
            <person name="Abouelleil A."/>
            <person name="Alvarado L."/>
            <person name="Chapman S.B."/>
            <person name="Gainer-Dewar J."/>
            <person name="Goldberg J."/>
            <person name="Griggs A."/>
            <person name="Gujja S."/>
            <person name="Hansen M."/>
            <person name="Howarth C."/>
            <person name="Imamovic A."/>
            <person name="Ireland A."/>
            <person name="Larimer J."/>
            <person name="McCowan C."/>
            <person name="Murphy C."/>
            <person name="Pearson M."/>
            <person name="Poon T.W."/>
            <person name="Priest M."/>
            <person name="Roberts A."/>
            <person name="Saif S."/>
            <person name="Shea T."/>
            <person name="Sykes S."/>
            <person name="Wortman J."/>
            <person name="Nusbaum C."/>
            <person name="Birren B."/>
        </authorList>
    </citation>
    <scope>NUCLEOTIDE SEQUENCE [LARGE SCALE GENOMIC DNA]</scope>
    <source>
        <strain evidence="3">NJM9701</strain>
    </source>
</reference>
<dbReference type="RefSeq" id="XP_008865998.1">
    <property type="nucleotide sequence ID" value="XM_008867776.1"/>
</dbReference>
<dbReference type="PANTHER" id="PTHR11538:SF26">
    <property type="entry name" value="FERREDOXIN-FOLD ANTICODON-BINDING DOMAIN-CONTAINING PROTEIN 1"/>
    <property type="match status" value="1"/>
</dbReference>
<sequence>MAKHGTKQRNAATHPRKGGKKKVSDNKTRDVVQPVKKKVAAKVKHNVPLSLHLNAHVDASASSAFLQANISNPNPKIVGGVSDRHRVLVVGDGDFSFSLALATRLESAAAAAVADGLGGAKFVATVYDSEAELLAKYPNVSANIRGLKVTQAQIHVGVDATNLKREQWIRNVTFDRILFNFPHLGGATEDDVEKNQDLLHRFFKSARDFLDDSKGEIHVALRNTLFYNRWDVAGQAVRAGLKHKRTDRFDVALYPGYEAQRTHPASFRGEPPSTQGAKTYVFAKDATFVEPVDAVVPSAKPAQSKPKKSAEKAAATKSSWQCLACKAHFNLQTKYNAHINSAKHAKTVKAQKKKK</sequence>
<name>A0A024UEC8_9STRA</name>
<feature type="domain" description="C2H2-type" evidence="2">
    <location>
        <begin position="322"/>
        <end position="344"/>
    </location>
</feature>
<evidence type="ECO:0000313" key="3">
    <source>
        <dbReference type="EMBL" id="ETW04560.1"/>
    </source>
</evidence>
<evidence type="ECO:0000259" key="2">
    <source>
        <dbReference type="PROSITE" id="PS00028"/>
    </source>
</evidence>
<dbReference type="EMBL" id="KI913957">
    <property type="protein sequence ID" value="ETW04560.1"/>
    <property type="molecule type" value="Genomic_DNA"/>
</dbReference>
<dbReference type="STRING" id="157072.A0A024UEC8"/>
<dbReference type="OrthoDB" id="273345at2759"/>
<dbReference type="Gene3D" id="3.30.160.60">
    <property type="entry name" value="Classic Zinc Finger"/>
    <property type="match status" value="1"/>
</dbReference>
<dbReference type="PANTHER" id="PTHR11538">
    <property type="entry name" value="PHENYLALANYL-TRNA SYNTHETASE"/>
    <property type="match status" value="1"/>
</dbReference>
<dbReference type="Pfam" id="PF10354">
    <property type="entry name" value="BMT5-like"/>
    <property type="match status" value="1"/>
</dbReference>
<dbReference type="InterPro" id="IPR036236">
    <property type="entry name" value="Znf_C2H2_sf"/>
</dbReference>
<dbReference type="VEuPathDB" id="FungiDB:H310_03784"/>
<dbReference type="PROSITE" id="PS00028">
    <property type="entry name" value="ZINC_FINGER_C2H2_1"/>
    <property type="match status" value="1"/>
</dbReference>
<dbReference type="GO" id="GO:0005737">
    <property type="term" value="C:cytoplasm"/>
    <property type="evidence" value="ECO:0007669"/>
    <property type="project" value="TreeGrafter"/>
</dbReference>
<organism evidence="3">
    <name type="scientific">Aphanomyces invadans</name>
    <dbReference type="NCBI Taxonomy" id="157072"/>
    <lineage>
        <taxon>Eukaryota</taxon>
        <taxon>Sar</taxon>
        <taxon>Stramenopiles</taxon>
        <taxon>Oomycota</taxon>
        <taxon>Saprolegniomycetes</taxon>
        <taxon>Saprolegniales</taxon>
        <taxon>Verrucalvaceae</taxon>
        <taxon>Aphanomyces</taxon>
    </lineage>
</organism>
<dbReference type="AlphaFoldDB" id="A0A024UEC8"/>
<gene>
    <name evidence="3" type="ORF">H310_03784</name>
</gene>
<dbReference type="eggNOG" id="KOG4174">
    <property type="taxonomic scope" value="Eukaryota"/>
</dbReference>
<dbReference type="GO" id="GO:0070475">
    <property type="term" value="P:rRNA base methylation"/>
    <property type="evidence" value="ECO:0007669"/>
    <property type="project" value="InterPro"/>
</dbReference>
<dbReference type="GO" id="GO:0070042">
    <property type="term" value="F:rRNA (uridine-N3-)-methyltransferase activity"/>
    <property type="evidence" value="ECO:0007669"/>
    <property type="project" value="InterPro"/>
</dbReference>
<protein>
    <recommendedName>
        <fullName evidence="2">C2H2-type domain-containing protein</fullName>
    </recommendedName>
</protein>
<accession>A0A024UEC8</accession>
<evidence type="ECO:0000256" key="1">
    <source>
        <dbReference type="SAM" id="MobiDB-lite"/>
    </source>
</evidence>